<proteinExistence type="predicted"/>
<dbReference type="AlphaFoldDB" id="A0A0H3K6F8"/>
<feature type="compositionally biased region" description="Basic and acidic residues" evidence="1">
    <location>
        <begin position="117"/>
        <end position="132"/>
    </location>
</feature>
<feature type="region of interest" description="Disordered" evidence="1">
    <location>
        <begin position="116"/>
        <end position="145"/>
    </location>
</feature>
<organism evidence="2 3">
    <name type="scientific">Synechococcus sp. (strain ATCC 27144 / PCC 6301 / SAUG 1402/1)</name>
    <name type="common">Anacystis nidulans</name>
    <dbReference type="NCBI Taxonomy" id="269084"/>
    <lineage>
        <taxon>Bacteria</taxon>
        <taxon>Bacillati</taxon>
        <taxon>Cyanobacteriota</taxon>
        <taxon>Cyanophyceae</taxon>
        <taxon>Synechococcales</taxon>
        <taxon>Synechococcaceae</taxon>
        <taxon>Synechococcus</taxon>
    </lineage>
</organism>
<gene>
    <name evidence="2" type="ordered locus">syc1532_d</name>
</gene>
<dbReference type="eggNOG" id="COG0457">
    <property type="taxonomic scope" value="Bacteria"/>
</dbReference>
<evidence type="ECO:0000313" key="3">
    <source>
        <dbReference type="Proteomes" id="UP000001175"/>
    </source>
</evidence>
<dbReference type="InterPro" id="IPR021503">
    <property type="entry name" value="DUF3110"/>
</dbReference>
<sequence length="157" mass="17933">MELGSTLRDQGIRWCQRSQAPMKVYVLLYNAGTDNEGIHSLSIGDENIILMFEDEDDAQRYAMLLEAQDFQAPIVEAIDREEVEAFCQDSPYQPQLIPRDFRPSNDFERLLLAPPELNREETDWSEDGRSADVADEEADSLPASDLEALRRRLEGLL</sequence>
<evidence type="ECO:0000313" key="2">
    <source>
        <dbReference type="EMBL" id="BAD79722.1"/>
    </source>
</evidence>
<accession>A0A0H3K6F8</accession>
<dbReference type="Proteomes" id="UP000001175">
    <property type="component" value="Chromosome"/>
</dbReference>
<evidence type="ECO:0008006" key="4">
    <source>
        <dbReference type="Google" id="ProtNLM"/>
    </source>
</evidence>
<reference evidence="2 3" key="1">
    <citation type="journal article" date="2007" name="Photosyn. Res.">
        <title>Complete nucleotide sequence of the freshwater unicellular cyanobacterium Synechococcus elongatus PCC 6301 chromosome: gene content and organization.</title>
        <authorList>
            <person name="Sugita C."/>
            <person name="Ogata K."/>
            <person name="Shikata M."/>
            <person name="Jikuya H."/>
            <person name="Takano J."/>
            <person name="Furumichi M."/>
            <person name="Kanehisa M."/>
            <person name="Omata T."/>
            <person name="Sugiura M."/>
            <person name="Sugita M."/>
        </authorList>
    </citation>
    <scope>NUCLEOTIDE SEQUENCE [LARGE SCALE GENOMIC DNA]</scope>
    <source>
        <strain evidence="3">ATCC 27144 / PCC 6301 / SAUG 1402/1</strain>
    </source>
</reference>
<dbReference type="EMBL" id="AP008231">
    <property type="protein sequence ID" value="BAD79722.1"/>
    <property type="molecule type" value="Genomic_DNA"/>
</dbReference>
<name>A0A0H3K6F8_SYNP6</name>
<dbReference type="KEGG" id="syc:syc1532_d"/>
<evidence type="ECO:0000256" key="1">
    <source>
        <dbReference type="SAM" id="MobiDB-lite"/>
    </source>
</evidence>
<protein>
    <recommendedName>
        <fullName evidence="4">DUF3110 domain-containing protein</fullName>
    </recommendedName>
</protein>
<dbReference type="Pfam" id="PF11360">
    <property type="entry name" value="DUF3110"/>
    <property type="match status" value="1"/>
</dbReference>